<evidence type="ECO:0000313" key="2">
    <source>
        <dbReference type="Proteomes" id="UP000467132"/>
    </source>
</evidence>
<reference evidence="1 2" key="1">
    <citation type="submission" date="2018-08" db="EMBL/GenBank/DDBJ databases">
        <title>Murine metabolic-syndrome-specific gut microbial biobank.</title>
        <authorList>
            <person name="Liu C."/>
        </authorList>
    </citation>
    <scope>NUCLEOTIDE SEQUENCE [LARGE SCALE GENOMIC DNA]</scope>
    <source>
        <strain evidence="1 2">583</strain>
    </source>
</reference>
<dbReference type="RefSeq" id="WP_160198027.1">
    <property type="nucleotide sequence ID" value="NZ_QXXA01000013.1"/>
</dbReference>
<organism evidence="1 2">
    <name type="scientific">Senegalia massiliensis</name>
    <dbReference type="NCBI Taxonomy" id="1720316"/>
    <lineage>
        <taxon>Bacteria</taxon>
        <taxon>Bacillati</taxon>
        <taxon>Bacillota</taxon>
        <taxon>Clostridia</taxon>
        <taxon>Eubacteriales</taxon>
        <taxon>Clostridiaceae</taxon>
        <taxon>Senegalia</taxon>
    </lineage>
</organism>
<gene>
    <name evidence="1" type="ORF">D3Z33_11925</name>
</gene>
<comment type="caution">
    <text evidence="1">The sequence shown here is derived from an EMBL/GenBank/DDBJ whole genome shotgun (WGS) entry which is preliminary data.</text>
</comment>
<sequence length="139" mass="16380">MKSVLKLTKENVKIIQSIKKTNKKIELYVDMENQIIDIDFKELKIKKETYLNINNNFINELKVGIKEVNNTDNLDYIIDMTYNDEFCIIKEKEGKKVLITLNLKNTHLLENLRIKYPDKTQNDILNELIAKGLSYTLEN</sequence>
<accession>A0A845R0N0</accession>
<evidence type="ECO:0000313" key="1">
    <source>
        <dbReference type="EMBL" id="NBI07559.1"/>
    </source>
</evidence>
<dbReference type="AlphaFoldDB" id="A0A845R0N0"/>
<dbReference type="EMBL" id="QXXA01000013">
    <property type="protein sequence ID" value="NBI07559.1"/>
    <property type="molecule type" value="Genomic_DNA"/>
</dbReference>
<keyword evidence="2" id="KW-1185">Reference proteome</keyword>
<protein>
    <submittedName>
        <fullName evidence="1">Uncharacterized protein</fullName>
    </submittedName>
</protein>
<dbReference type="Proteomes" id="UP000467132">
    <property type="component" value="Unassembled WGS sequence"/>
</dbReference>
<name>A0A845R0N0_9CLOT</name>
<proteinExistence type="predicted"/>